<dbReference type="InterPro" id="IPR032284">
    <property type="entry name" value="RecQ_Zn-bd"/>
</dbReference>
<dbReference type="Gene3D" id="3.40.50.300">
    <property type="entry name" value="P-loop containing nucleotide triphosphate hydrolases"/>
    <property type="match status" value="2"/>
</dbReference>
<feature type="domain" description="Helicase ATP-binding" evidence="13">
    <location>
        <begin position="24"/>
        <end position="192"/>
    </location>
</feature>
<dbReference type="Proteomes" id="UP000653797">
    <property type="component" value="Unassembled WGS sequence"/>
</dbReference>
<dbReference type="Gene3D" id="1.10.10.10">
    <property type="entry name" value="Winged helix-like DNA-binding domain superfamily/Winged helix DNA-binding domain"/>
    <property type="match status" value="1"/>
</dbReference>
<dbReference type="SMART" id="SM00490">
    <property type="entry name" value="HELICc"/>
    <property type="match status" value="1"/>
</dbReference>
<evidence type="ECO:0000256" key="5">
    <source>
        <dbReference type="ARBA" id="ARBA00022806"/>
    </source>
</evidence>
<dbReference type="GO" id="GO:0005737">
    <property type="term" value="C:cytoplasm"/>
    <property type="evidence" value="ECO:0007669"/>
    <property type="project" value="TreeGrafter"/>
</dbReference>
<name>A0A927AYG2_9BACT</name>
<dbReference type="NCBIfam" id="TIGR00614">
    <property type="entry name" value="recQ_fam"/>
    <property type="match status" value="1"/>
</dbReference>
<dbReference type="PANTHER" id="PTHR13710">
    <property type="entry name" value="DNA HELICASE RECQ FAMILY MEMBER"/>
    <property type="match status" value="1"/>
</dbReference>
<accession>A0A927AYG2</accession>
<dbReference type="SMART" id="SM00487">
    <property type="entry name" value="DEXDc"/>
    <property type="match status" value="1"/>
</dbReference>
<gene>
    <name evidence="15" type="ORF">IC230_04545</name>
</gene>
<evidence type="ECO:0000256" key="6">
    <source>
        <dbReference type="ARBA" id="ARBA00022840"/>
    </source>
</evidence>
<keyword evidence="5 15" id="KW-0347">Helicase</keyword>
<evidence type="ECO:0000259" key="13">
    <source>
        <dbReference type="PROSITE" id="PS51192"/>
    </source>
</evidence>
<evidence type="ECO:0000256" key="7">
    <source>
        <dbReference type="ARBA" id="ARBA00023125"/>
    </source>
</evidence>
<dbReference type="AlphaFoldDB" id="A0A927AYG2"/>
<evidence type="ECO:0000256" key="1">
    <source>
        <dbReference type="ARBA" id="ARBA00005446"/>
    </source>
</evidence>
<dbReference type="GO" id="GO:0006310">
    <property type="term" value="P:DNA recombination"/>
    <property type="evidence" value="ECO:0007669"/>
    <property type="project" value="InterPro"/>
</dbReference>
<dbReference type="InterPro" id="IPR014001">
    <property type="entry name" value="Helicase_ATP-bd"/>
</dbReference>
<evidence type="ECO:0000256" key="8">
    <source>
        <dbReference type="ARBA" id="ARBA00023235"/>
    </source>
</evidence>
<dbReference type="GO" id="GO:0016787">
    <property type="term" value="F:hydrolase activity"/>
    <property type="evidence" value="ECO:0007669"/>
    <property type="project" value="UniProtKB-KW"/>
</dbReference>
<comment type="similarity">
    <text evidence="1">Belongs to the helicase family. RecQ subfamily.</text>
</comment>
<evidence type="ECO:0000313" key="15">
    <source>
        <dbReference type="EMBL" id="MBD2752150.1"/>
    </source>
</evidence>
<dbReference type="EMBL" id="JACXAA010000001">
    <property type="protein sequence ID" value="MBD2752150.1"/>
    <property type="molecule type" value="Genomic_DNA"/>
</dbReference>
<dbReference type="Pfam" id="PF16124">
    <property type="entry name" value="RecQ_Zn_bind"/>
    <property type="match status" value="1"/>
</dbReference>
<evidence type="ECO:0000256" key="10">
    <source>
        <dbReference type="ARBA" id="ARBA00034808"/>
    </source>
</evidence>
<dbReference type="GO" id="GO:0003677">
    <property type="term" value="F:DNA binding"/>
    <property type="evidence" value="ECO:0007669"/>
    <property type="project" value="UniProtKB-KW"/>
</dbReference>
<dbReference type="InterPro" id="IPR004589">
    <property type="entry name" value="DNA_helicase_ATP-dep_RecQ"/>
</dbReference>
<keyword evidence="6" id="KW-0067">ATP-binding</keyword>
<dbReference type="PANTHER" id="PTHR13710:SF105">
    <property type="entry name" value="ATP-DEPENDENT DNA HELICASE Q1"/>
    <property type="match status" value="1"/>
</dbReference>
<dbReference type="InterPro" id="IPR011545">
    <property type="entry name" value="DEAD/DEAH_box_helicase_dom"/>
</dbReference>
<dbReference type="CDD" id="cd17920">
    <property type="entry name" value="DEXHc_RecQ"/>
    <property type="match status" value="1"/>
</dbReference>
<dbReference type="GO" id="GO:0046872">
    <property type="term" value="F:metal ion binding"/>
    <property type="evidence" value="ECO:0007669"/>
    <property type="project" value="UniProtKB-KW"/>
</dbReference>
<dbReference type="FunFam" id="3.40.50.300:FF:001389">
    <property type="entry name" value="ATP-dependent DNA helicase RecQ"/>
    <property type="match status" value="1"/>
</dbReference>
<dbReference type="EC" id="5.6.2.4" evidence="10"/>
<dbReference type="InterPro" id="IPR027417">
    <property type="entry name" value="P-loop_NTPase"/>
</dbReference>
<dbReference type="RefSeq" id="WP_191037761.1">
    <property type="nucleotide sequence ID" value="NZ_JACXAA010000001.1"/>
</dbReference>
<comment type="catalytic activity">
    <reaction evidence="9">
        <text>Couples ATP hydrolysis with the unwinding of duplex DNA by translocating in the 3'-5' direction.</text>
        <dbReference type="EC" id="5.6.2.4"/>
    </reaction>
</comment>
<evidence type="ECO:0000259" key="14">
    <source>
        <dbReference type="PROSITE" id="PS51194"/>
    </source>
</evidence>
<comment type="caution">
    <text evidence="15">The sequence shown here is derived from an EMBL/GenBank/DDBJ whole genome shotgun (WGS) entry which is preliminary data.</text>
</comment>
<dbReference type="Pfam" id="PF00271">
    <property type="entry name" value="Helicase_C"/>
    <property type="match status" value="1"/>
</dbReference>
<dbReference type="InterPro" id="IPR036388">
    <property type="entry name" value="WH-like_DNA-bd_sf"/>
</dbReference>
<feature type="domain" description="Helicase C-terminal" evidence="14">
    <location>
        <begin position="216"/>
        <end position="359"/>
    </location>
</feature>
<keyword evidence="2" id="KW-0479">Metal-binding</keyword>
<evidence type="ECO:0000256" key="9">
    <source>
        <dbReference type="ARBA" id="ARBA00034617"/>
    </source>
</evidence>
<proteinExistence type="inferred from homology"/>
<evidence type="ECO:0000256" key="3">
    <source>
        <dbReference type="ARBA" id="ARBA00022741"/>
    </source>
</evidence>
<dbReference type="GO" id="GO:0043138">
    <property type="term" value="F:3'-5' DNA helicase activity"/>
    <property type="evidence" value="ECO:0007669"/>
    <property type="project" value="UniProtKB-EC"/>
</dbReference>
<protein>
    <recommendedName>
        <fullName evidence="11">ATP-dependent DNA helicase RecQ</fullName>
        <ecNumber evidence="10">5.6.2.4</ecNumber>
    </recommendedName>
    <alternativeName>
        <fullName evidence="12">DNA 3'-5' helicase RecQ</fullName>
    </alternativeName>
</protein>
<dbReference type="GO" id="GO:0043590">
    <property type="term" value="C:bacterial nucleoid"/>
    <property type="evidence" value="ECO:0007669"/>
    <property type="project" value="TreeGrafter"/>
</dbReference>
<dbReference type="SUPFAM" id="SSF52540">
    <property type="entry name" value="P-loop containing nucleoside triphosphate hydrolases"/>
    <property type="match status" value="1"/>
</dbReference>
<evidence type="ECO:0000313" key="16">
    <source>
        <dbReference type="Proteomes" id="UP000653797"/>
    </source>
</evidence>
<organism evidence="15 16">
    <name type="scientific">Spirosoma validum</name>
    <dbReference type="NCBI Taxonomy" id="2771355"/>
    <lineage>
        <taxon>Bacteria</taxon>
        <taxon>Pseudomonadati</taxon>
        <taxon>Bacteroidota</taxon>
        <taxon>Cytophagia</taxon>
        <taxon>Cytophagales</taxon>
        <taxon>Cytophagaceae</taxon>
        <taxon>Spirosoma</taxon>
    </lineage>
</organism>
<evidence type="ECO:0000256" key="4">
    <source>
        <dbReference type="ARBA" id="ARBA00022801"/>
    </source>
</evidence>
<keyword evidence="7" id="KW-0238">DNA-binding</keyword>
<evidence type="ECO:0000256" key="12">
    <source>
        <dbReference type="ARBA" id="ARBA00044550"/>
    </source>
</evidence>
<keyword evidence="4" id="KW-0378">Hydrolase</keyword>
<dbReference type="GO" id="GO:0005524">
    <property type="term" value="F:ATP binding"/>
    <property type="evidence" value="ECO:0007669"/>
    <property type="project" value="UniProtKB-KW"/>
</dbReference>
<dbReference type="GO" id="GO:0030894">
    <property type="term" value="C:replisome"/>
    <property type="evidence" value="ECO:0007669"/>
    <property type="project" value="TreeGrafter"/>
</dbReference>
<dbReference type="GO" id="GO:0009378">
    <property type="term" value="F:four-way junction helicase activity"/>
    <property type="evidence" value="ECO:0007669"/>
    <property type="project" value="TreeGrafter"/>
</dbReference>
<keyword evidence="3" id="KW-0547">Nucleotide-binding</keyword>
<dbReference type="PROSITE" id="PS51194">
    <property type="entry name" value="HELICASE_CTER"/>
    <property type="match status" value="1"/>
</dbReference>
<evidence type="ECO:0000256" key="11">
    <source>
        <dbReference type="ARBA" id="ARBA00044535"/>
    </source>
</evidence>
<sequence length="637" mass="72724">MTIRQILQQFWGYTTFRPMQEDVVNAVLARQDALVLMPTGGGKSICFQVPTLAMKGVCIVVTPLIALMKDQVEQLRKRGIPAAAIYSGMHYREIDSTLDNCIYGNTKFLYVSPERLRTEIVIERVKQMTVCLLAVDEAHCISAWGYDFRPPYLQIAEFRQLTPDTPIIALTASATPDVQTDIVDKLALRDPQIFRQTFARPNLSYSAVLEEHKEARLLRVLQNVPGCAIIYVRSRRQTQQVAQWLVRQGISADFYHAGLTTQQRTDKQDAWIQDRTRVMVATNAFGMGIDKPDVRVVVHLDVPDSLEAYYQEAGRGGRDGQKAYAVMLYTPNDLESLRYRTEQLYQPVEMLRRVYQALANYMAVPVGGGEFNSYDFDMGVFTNTFNLPPQETHYALKQLQLEGFIQLNENYFHPSRLAIVLDNRQLYEFQVMNPRFDSFLKLLLRIYGGELFTDFLTISESTLARTFLMNQPEIENLLQQLHERNVVIYEKQKDKPQLTFLTPRYDAPSLPINVAELNRRKELALRKVQAATIYTEHPTQCRTRLLQAYFGEKPGEACGICDNCLKKKKQAENVSSAVRKQVHDYVALANGPGVSPKQLAHYFAQTDADALARTVKQMLAEEEIRYTKSGNLTLNLE</sequence>
<evidence type="ECO:0000256" key="2">
    <source>
        <dbReference type="ARBA" id="ARBA00022723"/>
    </source>
</evidence>
<dbReference type="GO" id="GO:0006281">
    <property type="term" value="P:DNA repair"/>
    <property type="evidence" value="ECO:0007669"/>
    <property type="project" value="TreeGrafter"/>
</dbReference>
<dbReference type="Pfam" id="PF00270">
    <property type="entry name" value="DEAD"/>
    <property type="match status" value="1"/>
</dbReference>
<reference evidence="15" key="1">
    <citation type="submission" date="2020-09" db="EMBL/GenBank/DDBJ databases">
        <authorList>
            <person name="Kim M.K."/>
        </authorList>
    </citation>
    <scope>NUCLEOTIDE SEQUENCE</scope>
    <source>
        <strain evidence="15">BT704</strain>
    </source>
</reference>
<keyword evidence="16" id="KW-1185">Reference proteome</keyword>
<dbReference type="InterPro" id="IPR001650">
    <property type="entry name" value="Helicase_C-like"/>
</dbReference>
<keyword evidence="8" id="KW-0413">Isomerase</keyword>
<dbReference type="PROSITE" id="PS51192">
    <property type="entry name" value="HELICASE_ATP_BIND_1"/>
    <property type="match status" value="1"/>
</dbReference>